<dbReference type="Pfam" id="PF00271">
    <property type="entry name" value="Helicase_C"/>
    <property type="match status" value="1"/>
</dbReference>
<dbReference type="GO" id="GO:0016787">
    <property type="term" value="F:hydrolase activity"/>
    <property type="evidence" value="ECO:0007669"/>
    <property type="project" value="UniProtKB-KW"/>
</dbReference>
<dbReference type="PANTHER" id="PTHR47964:SF1">
    <property type="entry name" value="ATP-DEPENDENT DNA HELICASE HOMOLOG RECG, CHLOROPLASTIC"/>
    <property type="match status" value="1"/>
</dbReference>
<dbReference type="GO" id="GO:0003678">
    <property type="term" value="F:DNA helicase activity"/>
    <property type="evidence" value="ECO:0007669"/>
    <property type="project" value="TreeGrafter"/>
</dbReference>
<name>A0A1P8WAX8_9PLAN</name>
<evidence type="ECO:0000256" key="3">
    <source>
        <dbReference type="ARBA" id="ARBA00022801"/>
    </source>
</evidence>
<evidence type="ECO:0000256" key="5">
    <source>
        <dbReference type="ARBA" id="ARBA00022840"/>
    </source>
</evidence>
<dbReference type="SMART" id="SM00490">
    <property type="entry name" value="HELICc"/>
    <property type="match status" value="1"/>
</dbReference>
<dbReference type="SUPFAM" id="SSF50249">
    <property type="entry name" value="Nucleic acid-binding proteins"/>
    <property type="match status" value="1"/>
</dbReference>
<evidence type="ECO:0000256" key="8">
    <source>
        <dbReference type="ARBA" id="ARBA00049819"/>
    </source>
</evidence>
<keyword evidence="2" id="KW-0227">DNA damage</keyword>
<keyword evidence="6" id="KW-0238">DNA-binding</keyword>
<dbReference type="Pfam" id="PF17191">
    <property type="entry name" value="RecG_wedge"/>
    <property type="match status" value="1"/>
</dbReference>
<dbReference type="InterPro" id="IPR047112">
    <property type="entry name" value="RecG/Mfd"/>
</dbReference>
<keyword evidence="5" id="KW-0067">ATP-binding</keyword>
<dbReference type="Gene3D" id="3.40.50.300">
    <property type="entry name" value="P-loop containing nucleotide triphosphate hydrolases"/>
    <property type="match status" value="2"/>
</dbReference>
<evidence type="ECO:0000256" key="4">
    <source>
        <dbReference type="ARBA" id="ARBA00022806"/>
    </source>
</evidence>
<accession>A0A1P8WAX8</accession>
<dbReference type="AlphaFoldDB" id="A0A1P8WAX8"/>
<dbReference type="Proteomes" id="UP000187735">
    <property type="component" value="Chromosome"/>
</dbReference>
<dbReference type="Gene3D" id="2.40.50.140">
    <property type="entry name" value="Nucleic acid-binding proteins"/>
    <property type="match status" value="1"/>
</dbReference>
<evidence type="ECO:0000256" key="6">
    <source>
        <dbReference type="ARBA" id="ARBA00023125"/>
    </source>
</evidence>
<dbReference type="OrthoDB" id="9804325at2"/>
<dbReference type="InterPro" id="IPR012340">
    <property type="entry name" value="NA-bd_OB-fold"/>
</dbReference>
<dbReference type="GO" id="GO:0005524">
    <property type="term" value="F:ATP binding"/>
    <property type="evidence" value="ECO:0007669"/>
    <property type="project" value="UniProtKB-KW"/>
</dbReference>
<dbReference type="GO" id="GO:0003677">
    <property type="term" value="F:DNA binding"/>
    <property type="evidence" value="ECO:0007669"/>
    <property type="project" value="UniProtKB-KW"/>
</dbReference>
<evidence type="ECO:0000256" key="1">
    <source>
        <dbReference type="ARBA" id="ARBA00022741"/>
    </source>
</evidence>
<dbReference type="NCBIfam" id="NF008165">
    <property type="entry name" value="PRK10917.1-3"/>
    <property type="match status" value="1"/>
</dbReference>
<dbReference type="Pfam" id="PF00270">
    <property type="entry name" value="DEAD"/>
    <property type="match status" value="1"/>
</dbReference>
<evidence type="ECO:0000259" key="9">
    <source>
        <dbReference type="PROSITE" id="PS51192"/>
    </source>
</evidence>
<organism evidence="11 12">
    <name type="scientific">Fuerstiella marisgermanici</name>
    <dbReference type="NCBI Taxonomy" id="1891926"/>
    <lineage>
        <taxon>Bacteria</taxon>
        <taxon>Pseudomonadati</taxon>
        <taxon>Planctomycetota</taxon>
        <taxon>Planctomycetia</taxon>
        <taxon>Planctomycetales</taxon>
        <taxon>Planctomycetaceae</taxon>
        <taxon>Fuerstiella</taxon>
    </lineage>
</organism>
<dbReference type="InterPro" id="IPR014001">
    <property type="entry name" value="Helicase_ATP-bd"/>
</dbReference>
<dbReference type="KEGG" id="fmr:Fuma_00794"/>
<dbReference type="Pfam" id="PF19833">
    <property type="entry name" value="RecG_dom3_C"/>
    <property type="match status" value="1"/>
</dbReference>
<dbReference type="PROSITE" id="PS51194">
    <property type="entry name" value="HELICASE_CTER"/>
    <property type="match status" value="1"/>
</dbReference>
<dbReference type="PANTHER" id="PTHR47964">
    <property type="entry name" value="ATP-DEPENDENT DNA HELICASE HOMOLOG RECG, CHLOROPLASTIC"/>
    <property type="match status" value="1"/>
</dbReference>
<dbReference type="NCBIfam" id="NF008168">
    <property type="entry name" value="PRK10917.2-2"/>
    <property type="match status" value="1"/>
</dbReference>
<dbReference type="CDD" id="cd04488">
    <property type="entry name" value="RecG_wedge_OBF"/>
    <property type="match status" value="1"/>
</dbReference>
<keyword evidence="1" id="KW-0547">Nucleotide-binding</keyword>
<keyword evidence="12" id="KW-1185">Reference proteome</keyword>
<dbReference type="InterPro" id="IPR033454">
    <property type="entry name" value="RecG_wedge"/>
</dbReference>
<keyword evidence="4 11" id="KW-0347">Helicase</keyword>
<dbReference type="InterPro" id="IPR027417">
    <property type="entry name" value="P-loop_NTPase"/>
</dbReference>
<evidence type="ECO:0000256" key="7">
    <source>
        <dbReference type="ARBA" id="ARBA00023204"/>
    </source>
</evidence>
<feature type="domain" description="Helicase ATP-binding" evidence="9">
    <location>
        <begin position="296"/>
        <end position="477"/>
    </location>
</feature>
<gene>
    <name evidence="11" type="primary">recG</name>
    <name evidence="11" type="ORF">Fuma_00794</name>
</gene>
<dbReference type="GO" id="GO:0006281">
    <property type="term" value="P:DNA repair"/>
    <property type="evidence" value="ECO:0007669"/>
    <property type="project" value="UniProtKB-KW"/>
</dbReference>
<dbReference type="InterPro" id="IPR011545">
    <property type="entry name" value="DEAD/DEAH_box_helicase_dom"/>
</dbReference>
<dbReference type="SMART" id="SM00487">
    <property type="entry name" value="DEXDc"/>
    <property type="match status" value="1"/>
</dbReference>
<reference evidence="11 12" key="1">
    <citation type="journal article" date="2016" name="Front. Microbiol.">
        <title>Fuerstia marisgermanicae gen. nov., sp. nov., an Unusual Member of the Phylum Planctomycetes from the German Wadden Sea.</title>
        <authorList>
            <person name="Kohn T."/>
            <person name="Heuer A."/>
            <person name="Jogler M."/>
            <person name="Vollmers J."/>
            <person name="Boedeker C."/>
            <person name="Bunk B."/>
            <person name="Rast P."/>
            <person name="Borchert D."/>
            <person name="Glockner I."/>
            <person name="Freese H.M."/>
            <person name="Klenk H.P."/>
            <person name="Overmann J."/>
            <person name="Kaster A.K."/>
            <person name="Rohde M."/>
            <person name="Wiegand S."/>
            <person name="Jogler C."/>
        </authorList>
    </citation>
    <scope>NUCLEOTIDE SEQUENCE [LARGE SCALE GENOMIC DNA]</scope>
    <source>
        <strain evidence="11 12">NH11</strain>
    </source>
</reference>
<dbReference type="InterPro" id="IPR045562">
    <property type="entry name" value="RecG_dom3_C"/>
</dbReference>
<keyword evidence="3 11" id="KW-0378">Hydrolase</keyword>
<evidence type="ECO:0000256" key="2">
    <source>
        <dbReference type="ARBA" id="ARBA00022763"/>
    </source>
</evidence>
<dbReference type="PROSITE" id="PS51192">
    <property type="entry name" value="HELICASE_ATP_BIND_1"/>
    <property type="match status" value="1"/>
</dbReference>
<dbReference type="InterPro" id="IPR001650">
    <property type="entry name" value="Helicase_C-like"/>
</dbReference>
<dbReference type="SUPFAM" id="SSF52540">
    <property type="entry name" value="P-loop containing nucleoside triphosphate hydrolases"/>
    <property type="match status" value="1"/>
</dbReference>
<sequence length="729" mass="81455">MSERTSSQNTAQEISSSQDPLATPVQFLAGAGPDRAALLAKLGIHTVLDLLWHVPHSVNDFSDLRPAHKLEKDVEQSVHGRVVDRDTRNLSKGRVLVGVLLECDGQFVRGTWFNQPWMLKKFRDDDHVIFSGKPQRKSGRWEFGNPRIHWITSEEESEDVGSVVGVLPRYPLTDGIKMDAMRRMTKAAVEGYAHLVPEPLPEYFRKHHNLPDLPTALKFLHTPTSQKQFDAGRHRLILDDFFEFQLGLALRRRFWGTNSKARAIAMTAKVDARIRRLFDFRFTNGQDVVVKELAKDLEQSQPMHRLLQADVGAGKTAIAVYAMLSAVASGYQAVLMAPTEVLATQHWQTFEEILVNSRVKRGFLVGGLPAAERRQLLADIASGDCQLVVGTQAVIQESVKFRDLALAVIDEQHRFGVRQRAAFGNSEGGESSEPASPEAIAEALSPPRQPHVLVMTATPIPRSLCLTRFGDLDISTIRELPPGRQKVITSRVQTPDQTTRAWEFVRKQVSKGRQAYVVCPRVEGQSEEDDAAAETVFSNLQRGELSHLKVGLLHGRMDRQTRHDVMDRFRDREIDVLVSTTVIEVGVNVPNATIMVVQQAERFGLAQLHQLRGRICRGSYQGYCFLMSESDTPEANDRLIAMEESSDGFKLAERDAELRGPGDVLGTRQSGSLPLRVGNPIKDIAVLQVARRMAYDLVRTGDFDSPEFADLKKLVLDRFAHVLDLPQTG</sequence>
<feature type="domain" description="Helicase C-terminal" evidence="10">
    <location>
        <begin position="497"/>
        <end position="657"/>
    </location>
</feature>
<evidence type="ECO:0000313" key="12">
    <source>
        <dbReference type="Proteomes" id="UP000187735"/>
    </source>
</evidence>
<dbReference type="RefSeq" id="WP_077028087.1">
    <property type="nucleotide sequence ID" value="NZ_CP017641.1"/>
</dbReference>
<evidence type="ECO:0000313" key="11">
    <source>
        <dbReference type="EMBL" id="APZ91208.1"/>
    </source>
</evidence>
<evidence type="ECO:0000259" key="10">
    <source>
        <dbReference type="PROSITE" id="PS51194"/>
    </source>
</evidence>
<dbReference type="STRING" id="1891926.Fuma_00794"/>
<keyword evidence="7" id="KW-0234">DNA repair</keyword>
<dbReference type="EMBL" id="CP017641">
    <property type="protein sequence ID" value="APZ91208.1"/>
    <property type="molecule type" value="Genomic_DNA"/>
</dbReference>
<proteinExistence type="predicted"/>
<protein>
    <recommendedName>
        <fullName evidence="8">Probable DNA 3'-5' helicase RecG</fullName>
    </recommendedName>
</protein>